<gene>
    <name evidence="1" type="ORF">GCM10009601_52100</name>
</gene>
<comment type="caution">
    <text evidence="1">The sequence shown here is derived from an EMBL/GenBank/DDBJ whole genome shotgun (WGS) entry which is preliminary data.</text>
</comment>
<reference evidence="2" key="1">
    <citation type="journal article" date="2019" name="Int. J. Syst. Evol. Microbiol.">
        <title>The Global Catalogue of Microorganisms (GCM) 10K type strain sequencing project: providing services to taxonomists for standard genome sequencing and annotation.</title>
        <authorList>
            <consortium name="The Broad Institute Genomics Platform"/>
            <consortium name="The Broad Institute Genome Sequencing Center for Infectious Disease"/>
            <person name="Wu L."/>
            <person name="Ma J."/>
        </authorList>
    </citation>
    <scope>NUCLEOTIDE SEQUENCE [LARGE SCALE GENOMIC DNA]</scope>
    <source>
        <strain evidence="2">JCM 11756</strain>
    </source>
</reference>
<organism evidence="1 2">
    <name type="scientific">Streptomyces thermospinosisporus</name>
    <dbReference type="NCBI Taxonomy" id="161482"/>
    <lineage>
        <taxon>Bacteria</taxon>
        <taxon>Bacillati</taxon>
        <taxon>Actinomycetota</taxon>
        <taxon>Actinomycetes</taxon>
        <taxon>Kitasatosporales</taxon>
        <taxon>Streptomycetaceae</taxon>
        <taxon>Streptomyces</taxon>
    </lineage>
</organism>
<evidence type="ECO:0000313" key="2">
    <source>
        <dbReference type="Proteomes" id="UP001500973"/>
    </source>
</evidence>
<evidence type="ECO:0000313" key="1">
    <source>
        <dbReference type="EMBL" id="GAA1431965.1"/>
    </source>
</evidence>
<name>A0ABP4JYZ7_9ACTN</name>
<dbReference type="EMBL" id="BAAAIZ010000090">
    <property type="protein sequence ID" value="GAA1431965.1"/>
    <property type="molecule type" value="Genomic_DNA"/>
</dbReference>
<accession>A0ABP4JYZ7</accession>
<protein>
    <submittedName>
        <fullName evidence="1">Uncharacterized protein</fullName>
    </submittedName>
</protein>
<sequence>MGRDVAGQGRVTIFPLVHDWETLSQCVLAYTTTDGGLTAVLGVIPVEGNVHEPGDLFALAGRHGFVGEWKGTHEQRCGCWLACVGSGSRTVRKPGTLDVPAVSWSVDMARAVDLDGPYYGHSRVVAGRMTLDDAELEEAARGLLPRRLVAV</sequence>
<dbReference type="RefSeq" id="WP_344015604.1">
    <property type="nucleotide sequence ID" value="NZ_BAAAIZ010000090.1"/>
</dbReference>
<keyword evidence="2" id="KW-1185">Reference proteome</keyword>
<proteinExistence type="predicted"/>
<dbReference type="Proteomes" id="UP001500973">
    <property type="component" value="Unassembled WGS sequence"/>
</dbReference>